<dbReference type="InterPro" id="IPR019357">
    <property type="entry name" value="SCOC"/>
</dbReference>
<dbReference type="Pfam" id="PF10224">
    <property type="entry name" value="DUF2205"/>
    <property type="match status" value="1"/>
</dbReference>
<evidence type="ECO:0000313" key="2">
    <source>
        <dbReference type="EMBL" id="GJF00266.1"/>
    </source>
</evidence>
<protein>
    <submittedName>
        <fullName evidence="2">Uncharacterized protein</fullName>
    </submittedName>
</protein>
<reference evidence="2 3" key="1">
    <citation type="submission" date="2021-08" db="EMBL/GenBank/DDBJ databases">
        <title>Draft Genome Sequence of Phanerochaete sordida strain YK-624.</title>
        <authorList>
            <person name="Mori T."/>
            <person name="Dohra H."/>
            <person name="Suzuki T."/>
            <person name="Kawagishi H."/>
            <person name="Hirai H."/>
        </authorList>
    </citation>
    <scope>NUCLEOTIDE SEQUENCE [LARGE SCALE GENOMIC DNA]</scope>
    <source>
        <strain evidence="2 3">YK-624</strain>
    </source>
</reference>
<name>A0A9P3GR34_9APHY</name>
<sequence length="84" mass="9253">MSFSLDSFEDPSGWGAPVQTEDDVVTAALKKEKTIKEIAAAQEDLRALLARVKAVQADVNKLASGNETLQMYIDNLTLQMAKRR</sequence>
<evidence type="ECO:0000256" key="1">
    <source>
        <dbReference type="SAM" id="Coils"/>
    </source>
</evidence>
<dbReference type="EMBL" id="BPQB01000143">
    <property type="protein sequence ID" value="GJF00266.1"/>
    <property type="molecule type" value="Genomic_DNA"/>
</dbReference>
<comment type="caution">
    <text evidence="2">The sequence shown here is derived from an EMBL/GenBank/DDBJ whole genome shotgun (WGS) entry which is preliminary data.</text>
</comment>
<accession>A0A9P3GR34</accession>
<dbReference type="AlphaFoldDB" id="A0A9P3GR34"/>
<keyword evidence="3" id="KW-1185">Reference proteome</keyword>
<dbReference type="Proteomes" id="UP000703269">
    <property type="component" value="Unassembled WGS sequence"/>
</dbReference>
<proteinExistence type="predicted"/>
<evidence type="ECO:0000313" key="3">
    <source>
        <dbReference type="Proteomes" id="UP000703269"/>
    </source>
</evidence>
<organism evidence="2 3">
    <name type="scientific">Phanerochaete sordida</name>
    <dbReference type="NCBI Taxonomy" id="48140"/>
    <lineage>
        <taxon>Eukaryota</taxon>
        <taxon>Fungi</taxon>
        <taxon>Dikarya</taxon>
        <taxon>Basidiomycota</taxon>
        <taxon>Agaricomycotina</taxon>
        <taxon>Agaricomycetes</taxon>
        <taxon>Polyporales</taxon>
        <taxon>Phanerochaetaceae</taxon>
        <taxon>Phanerochaete</taxon>
    </lineage>
</organism>
<gene>
    <name evidence="2" type="ORF">PsYK624_165500</name>
</gene>
<keyword evidence="1" id="KW-0175">Coiled coil</keyword>
<dbReference type="OrthoDB" id="2163284at2759"/>
<dbReference type="Gene3D" id="1.20.5.170">
    <property type="match status" value="1"/>
</dbReference>
<feature type="coiled-coil region" evidence="1">
    <location>
        <begin position="31"/>
        <end position="58"/>
    </location>
</feature>